<feature type="transmembrane region" description="Helical" evidence="2">
    <location>
        <begin position="135"/>
        <end position="160"/>
    </location>
</feature>
<dbReference type="SUPFAM" id="SSF81442">
    <property type="entry name" value="Cytochrome c oxidase subunit I-like"/>
    <property type="match status" value="1"/>
</dbReference>
<feature type="transmembrane region" description="Helical" evidence="2">
    <location>
        <begin position="61"/>
        <end position="84"/>
    </location>
</feature>
<feature type="domain" description="Cytochrome oxidase subunit I profile" evidence="3">
    <location>
        <begin position="24"/>
        <end position="502"/>
    </location>
</feature>
<organism evidence="4 5">
    <name type="scientific">Denitratimonas tolerans</name>
    <dbReference type="NCBI Taxonomy" id="1338420"/>
    <lineage>
        <taxon>Bacteria</taxon>
        <taxon>Pseudomonadati</taxon>
        <taxon>Pseudomonadota</taxon>
        <taxon>Gammaproteobacteria</taxon>
        <taxon>Lysobacterales</taxon>
        <taxon>Lysobacteraceae</taxon>
        <taxon>Denitratimonas</taxon>
    </lineage>
</organism>
<feature type="transmembrane region" description="Helical" evidence="2">
    <location>
        <begin position="307"/>
        <end position="333"/>
    </location>
</feature>
<dbReference type="InterPro" id="IPR000883">
    <property type="entry name" value="Cyt_C_Oxase_1"/>
</dbReference>
<dbReference type="Proteomes" id="UP001364472">
    <property type="component" value="Unassembled WGS sequence"/>
</dbReference>
<evidence type="ECO:0000256" key="2">
    <source>
        <dbReference type="SAM" id="Phobius"/>
    </source>
</evidence>
<dbReference type="InterPro" id="IPR023616">
    <property type="entry name" value="Cyt_c_oxase-like_su1_dom"/>
</dbReference>
<name>A0AAW9QWC5_9GAMM</name>
<gene>
    <name evidence="4" type="ORF">WB794_01885</name>
</gene>
<dbReference type="Gene3D" id="1.20.210.10">
    <property type="entry name" value="Cytochrome c oxidase-like, subunit I domain"/>
    <property type="match status" value="1"/>
</dbReference>
<feature type="transmembrane region" description="Helical" evidence="2">
    <location>
        <begin position="345"/>
        <end position="362"/>
    </location>
</feature>
<feature type="transmembrane region" description="Helical" evidence="2">
    <location>
        <begin position="21"/>
        <end position="41"/>
    </location>
</feature>
<keyword evidence="1" id="KW-0249">Electron transport</keyword>
<keyword evidence="1" id="KW-0679">Respiratory chain</keyword>
<dbReference type="InterPro" id="IPR036927">
    <property type="entry name" value="Cyt_c_oxase-like_su1_sf"/>
</dbReference>
<feature type="transmembrane region" description="Helical" evidence="2">
    <location>
        <begin position="201"/>
        <end position="225"/>
    </location>
</feature>
<proteinExistence type="predicted"/>
<feature type="transmembrane region" description="Helical" evidence="2">
    <location>
        <begin position="96"/>
        <end position="115"/>
    </location>
</feature>
<keyword evidence="1" id="KW-0813">Transport</keyword>
<evidence type="ECO:0000256" key="1">
    <source>
        <dbReference type="ARBA" id="ARBA00022660"/>
    </source>
</evidence>
<keyword evidence="2" id="KW-1133">Transmembrane helix</keyword>
<dbReference type="PROSITE" id="PS50855">
    <property type="entry name" value="COX1"/>
    <property type="match status" value="1"/>
</dbReference>
<feature type="transmembrane region" description="Helical" evidence="2">
    <location>
        <begin position="419"/>
        <end position="440"/>
    </location>
</feature>
<sequence>MASLTLYPEEERLRGGERVAFNWYMISAAILLVLMMTFGVTMRMAQARWIGVPPDWFYKLLSMHGAGMVGTMGMVTMGVMWYFLRKYVRLHLWAFVANYVLFLIGALCIIASIFLGNYGGLWTFLYPLPTSSMGLWTPGAAALFMLGYLFIGVGALLFYFDAAAAIIKVHGNLGRALGLQWLFGGTIDSDHPKTVVASTMVIIANSIGIIAGAVVLVMGLVNIYFPQVTLDALLAKNLIYWFGHMYINATIYMGVIVVYALLPRYTQKPYPISRPFLWSWAVSTVFVIVVFPHHLLMDFAQPRWLSIMGQVVSWGAGFPVFLVTVYGALTNLYQSNIRWNLPSRLMILAMFGWAAGIVPAILDGTIRNNLVMHNTQWVPGHFHFYLLIGVLPMCLALMFHVMGRRSDEQVPPNSTADNLIGLAMLLVGGLTLAFSFLRGGLDSVARRMDVHLDAWLGSDVAGAIGGSLVLLAMLYFAIRITAGLLRKPAAGGSGAGAADAAG</sequence>
<dbReference type="GO" id="GO:0016020">
    <property type="term" value="C:membrane"/>
    <property type="evidence" value="ECO:0007669"/>
    <property type="project" value="InterPro"/>
</dbReference>
<feature type="transmembrane region" description="Helical" evidence="2">
    <location>
        <begin position="382"/>
        <end position="399"/>
    </location>
</feature>
<keyword evidence="2" id="KW-0472">Membrane</keyword>
<dbReference type="EMBL" id="JBBDHC010000002">
    <property type="protein sequence ID" value="MEJ1248430.1"/>
    <property type="molecule type" value="Genomic_DNA"/>
</dbReference>
<evidence type="ECO:0000259" key="3">
    <source>
        <dbReference type="PROSITE" id="PS50855"/>
    </source>
</evidence>
<evidence type="ECO:0000313" key="5">
    <source>
        <dbReference type="Proteomes" id="UP001364472"/>
    </source>
</evidence>
<feature type="transmembrane region" description="Helical" evidence="2">
    <location>
        <begin position="245"/>
        <end position="263"/>
    </location>
</feature>
<comment type="caution">
    <text evidence="4">The sequence shown here is derived from an EMBL/GenBank/DDBJ whole genome shotgun (WGS) entry which is preliminary data.</text>
</comment>
<dbReference type="PANTHER" id="PTHR10422">
    <property type="entry name" value="CYTOCHROME C OXIDASE SUBUNIT 1"/>
    <property type="match status" value="1"/>
</dbReference>
<dbReference type="GO" id="GO:0009060">
    <property type="term" value="P:aerobic respiration"/>
    <property type="evidence" value="ECO:0007669"/>
    <property type="project" value="InterPro"/>
</dbReference>
<keyword evidence="2" id="KW-0812">Transmembrane</keyword>
<dbReference type="AlphaFoldDB" id="A0AAW9QWC5"/>
<dbReference type="GO" id="GO:0004129">
    <property type="term" value="F:cytochrome-c oxidase activity"/>
    <property type="evidence" value="ECO:0007669"/>
    <property type="project" value="InterPro"/>
</dbReference>
<evidence type="ECO:0000313" key="4">
    <source>
        <dbReference type="EMBL" id="MEJ1248430.1"/>
    </source>
</evidence>
<feature type="transmembrane region" description="Helical" evidence="2">
    <location>
        <begin position="275"/>
        <end position="295"/>
    </location>
</feature>
<dbReference type="RefSeq" id="WP_337334148.1">
    <property type="nucleotide sequence ID" value="NZ_JBBDHC010000002.1"/>
</dbReference>
<protein>
    <submittedName>
        <fullName evidence="4">Cbb3-type cytochrome c oxidase subunit I</fullName>
    </submittedName>
</protein>
<reference evidence="4 5" key="1">
    <citation type="journal article" date="2016" name="Antonie Van Leeuwenhoek">
        <title>Denitratimonas tolerans gen. nov., sp. nov., a denitrifying bacterium isolated from a bioreactor for tannery wastewater treatment.</title>
        <authorList>
            <person name="Han S.I."/>
            <person name="Kim J.O."/>
            <person name="Lee Y.R."/>
            <person name="Ekpeghere K.I."/>
            <person name="Koh S.C."/>
            <person name="Whang K.S."/>
        </authorList>
    </citation>
    <scope>NUCLEOTIDE SEQUENCE [LARGE SCALE GENOMIC DNA]</scope>
    <source>
        <strain evidence="4 5">KACC 17565</strain>
    </source>
</reference>
<dbReference type="GO" id="GO:0020037">
    <property type="term" value="F:heme binding"/>
    <property type="evidence" value="ECO:0007669"/>
    <property type="project" value="InterPro"/>
</dbReference>
<feature type="transmembrane region" description="Helical" evidence="2">
    <location>
        <begin position="460"/>
        <end position="478"/>
    </location>
</feature>
<accession>A0AAW9QWC5</accession>
<keyword evidence="5" id="KW-1185">Reference proteome</keyword>
<dbReference type="Pfam" id="PF00115">
    <property type="entry name" value="COX1"/>
    <property type="match status" value="1"/>
</dbReference>